<evidence type="ECO:0000256" key="5">
    <source>
        <dbReference type="SAM" id="MobiDB-lite"/>
    </source>
</evidence>
<dbReference type="CDD" id="cd07020">
    <property type="entry name" value="Clp_protease_NfeD_1"/>
    <property type="match status" value="1"/>
</dbReference>
<feature type="transmembrane region" description="Helical" evidence="6">
    <location>
        <begin position="385"/>
        <end position="405"/>
    </location>
</feature>
<dbReference type="Gene3D" id="2.40.50.140">
    <property type="entry name" value="Nucleic acid-binding proteins"/>
    <property type="match status" value="1"/>
</dbReference>
<accession>A0ABT6J4B4</accession>
<comment type="caution">
    <text evidence="11">The sequence shown here is derived from an EMBL/GenBank/DDBJ whole genome shotgun (WGS) entry which is preliminary data.</text>
</comment>
<dbReference type="InterPro" id="IPR029045">
    <property type="entry name" value="ClpP/crotonase-like_dom_sf"/>
</dbReference>
<keyword evidence="12" id="KW-1185">Reference proteome</keyword>
<feature type="signal peptide" evidence="7">
    <location>
        <begin position="1"/>
        <end position="22"/>
    </location>
</feature>
<organism evidence="11 12">
    <name type="scientific">Luteimonas endophytica</name>
    <dbReference type="NCBI Taxonomy" id="3042023"/>
    <lineage>
        <taxon>Bacteria</taxon>
        <taxon>Pseudomonadati</taxon>
        <taxon>Pseudomonadota</taxon>
        <taxon>Gammaproteobacteria</taxon>
        <taxon>Lysobacterales</taxon>
        <taxon>Lysobacteraceae</taxon>
        <taxon>Luteimonas</taxon>
    </lineage>
</organism>
<feature type="chain" id="PRO_5046587160" evidence="7">
    <location>
        <begin position="23"/>
        <end position="488"/>
    </location>
</feature>
<dbReference type="EMBL" id="JARXRM010000008">
    <property type="protein sequence ID" value="MDH5821656.1"/>
    <property type="molecule type" value="Genomic_DNA"/>
</dbReference>
<evidence type="ECO:0000256" key="4">
    <source>
        <dbReference type="ARBA" id="ARBA00023136"/>
    </source>
</evidence>
<dbReference type="PANTHER" id="PTHR33507">
    <property type="entry name" value="INNER MEMBRANE PROTEIN YBBJ"/>
    <property type="match status" value="1"/>
</dbReference>
<dbReference type="SUPFAM" id="SSF52096">
    <property type="entry name" value="ClpP/crotonase"/>
    <property type="match status" value="1"/>
</dbReference>
<dbReference type="Pfam" id="PF25145">
    <property type="entry name" value="NfeD1b_N"/>
    <property type="match status" value="1"/>
</dbReference>
<reference evidence="11 12" key="1">
    <citation type="submission" date="2023-04" db="EMBL/GenBank/DDBJ databases">
        <title>Luteimonas endophyticus RD2P54.</title>
        <authorList>
            <person name="Sun J.-Q."/>
        </authorList>
    </citation>
    <scope>NUCLEOTIDE SEQUENCE [LARGE SCALE GENOMIC DNA]</scope>
    <source>
        <strain evidence="11 12">RD2P54</strain>
    </source>
</reference>
<feature type="region of interest" description="Disordered" evidence="5">
    <location>
        <begin position="137"/>
        <end position="187"/>
    </location>
</feature>
<evidence type="ECO:0000259" key="8">
    <source>
        <dbReference type="Pfam" id="PF01957"/>
    </source>
</evidence>
<proteinExistence type="predicted"/>
<feature type="compositionally biased region" description="Basic and acidic residues" evidence="5">
    <location>
        <begin position="160"/>
        <end position="170"/>
    </location>
</feature>
<comment type="subcellular location">
    <subcellularLocation>
        <location evidence="1">Membrane</location>
        <topology evidence="1">Multi-pass membrane protein</topology>
    </subcellularLocation>
</comment>
<evidence type="ECO:0000256" key="7">
    <source>
        <dbReference type="SAM" id="SignalP"/>
    </source>
</evidence>
<dbReference type="Proteomes" id="UP001156940">
    <property type="component" value="Unassembled WGS sequence"/>
</dbReference>
<keyword evidence="7" id="KW-0732">Signal</keyword>
<sequence>MTLYARASGVLLLLGLVSALFAAQSQPPAAQMGGGVLLIDIEGGIGPATSDHVRRSLRRAEEEGARALVLRIDTPGGLDAATRDINREILAAAVPVIAWVAPAGARAASAGTYIVYASHVAAMAPATALGAATPVSLGGGMPGSQGRGERQQPGANAPGESKDGRERDAEGGPGPAARPPGSASERKAVNDSVAYLRSLADLRGRDAQFAEAAVREAATLTAREARARGVVEIVAADLDDLLAQADGREVALAGRSAVLAVAGQPVTELAPDWRVALLSVLTEPTVAYLLLLVGLYGLLFEGYSPGAVVPGVVGGISLLLGLYALQVLPVNYAGVALIVLGVGLMVAEMAAPSFGVLGIGGLIALLVGSVILFEDAPGFGVPGRLIVSIGLASGLAFMGALWLALRARRRPVVTGVEELLGHEAVATRDFSGRGRVRIRGETWQADCATPVREGQRVRVLALDGLVLRVAPVGGGTDPPLHGPSEAMP</sequence>
<keyword evidence="2 6" id="KW-0812">Transmembrane</keyword>
<keyword evidence="3 6" id="KW-1133">Transmembrane helix</keyword>
<feature type="transmembrane region" description="Helical" evidence="6">
    <location>
        <begin position="275"/>
        <end position="299"/>
    </location>
</feature>
<feature type="domain" description="NfeD1b N-terminal" evidence="10">
    <location>
        <begin position="36"/>
        <end position="140"/>
    </location>
</feature>
<dbReference type="InterPro" id="IPR002810">
    <property type="entry name" value="NfeD-like_C"/>
</dbReference>
<feature type="transmembrane region" description="Helical" evidence="6">
    <location>
        <begin position="354"/>
        <end position="373"/>
    </location>
</feature>
<gene>
    <name evidence="11" type="ORF">QFW77_01430</name>
</gene>
<evidence type="ECO:0000256" key="2">
    <source>
        <dbReference type="ARBA" id="ARBA00022692"/>
    </source>
</evidence>
<feature type="compositionally biased region" description="Gly residues" evidence="5">
    <location>
        <begin position="137"/>
        <end position="146"/>
    </location>
</feature>
<dbReference type="InterPro" id="IPR012340">
    <property type="entry name" value="NA-bd_OB-fold"/>
</dbReference>
<dbReference type="InterPro" id="IPR052165">
    <property type="entry name" value="Membrane_assoc_protease"/>
</dbReference>
<feature type="transmembrane region" description="Helical" evidence="6">
    <location>
        <begin position="330"/>
        <end position="347"/>
    </location>
</feature>
<dbReference type="RefSeq" id="WP_280572373.1">
    <property type="nucleotide sequence ID" value="NZ_JARXRM010000008.1"/>
</dbReference>
<protein>
    <submittedName>
        <fullName evidence="11">Nodulation protein NfeD</fullName>
    </submittedName>
</protein>
<keyword evidence="4 6" id="KW-0472">Membrane</keyword>
<dbReference type="InterPro" id="IPR056739">
    <property type="entry name" value="NfeD_membrane"/>
</dbReference>
<feature type="domain" description="NfeD integral membrane" evidence="9">
    <location>
        <begin position="285"/>
        <end position="402"/>
    </location>
</feature>
<evidence type="ECO:0000313" key="12">
    <source>
        <dbReference type="Proteomes" id="UP001156940"/>
    </source>
</evidence>
<evidence type="ECO:0000313" key="11">
    <source>
        <dbReference type="EMBL" id="MDH5821656.1"/>
    </source>
</evidence>
<dbReference type="InterPro" id="IPR056738">
    <property type="entry name" value="NfeD1b_N"/>
</dbReference>
<dbReference type="Pfam" id="PF01957">
    <property type="entry name" value="NfeD"/>
    <property type="match status" value="1"/>
</dbReference>
<name>A0ABT6J4B4_9GAMM</name>
<evidence type="ECO:0000259" key="9">
    <source>
        <dbReference type="Pfam" id="PF24961"/>
    </source>
</evidence>
<feature type="domain" description="NfeD-like C-terminal" evidence="8">
    <location>
        <begin position="416"/>
        <end position="471"/>
    </location>
</feature>
<evidence type="ECO:0000256" key="1">
    <source>
        <dbReference type="ARBA" id="ARBA00004141"/>
    </source>
</evidence>
<evidence type="ECO:0000256" key="3">
    <source>
        <dbReference type="ARBA" id="ARBA00022989"/>
    </source>
</evidence>
<dbReference type="PANTHER" id="PTHR33507:SF4">
    <property type="entry name" value="NODULATION COMPETITIVENESS PROTEIN NFED"/>
    <property type="match status" value="1"/>
</dbReference>
<dbReference type="SUPFAM" id="SSF141322">
    <property type="entry name" value="NfeD domain-like"/>
    <property type="match status" value="1"/>
</dbReference>
<dbReference type="Pfam" id="PF24961">
    <property type="entry name" value="NfeD_membrane"/>
    <property type="match status" value="1"/>
</dbReference>
<evidence type="ECO:0000256" key="6">
    <source>
        <dbReference type="SAM" id="Phobius"/>
    </source>
</evidence>
<evidence type="ECO:0000259" key="10">
    <source>
        <dbReference type="Pfam" id="PF25145"/>
    </source>
</evidence>
<dbReference type="Gene3D" id="3.90.226.10">
    <property type="entry name" value="2-enoyl-CoA Hydratase, Chain A, domain 1"/>
    <property type="match status" value="1"/>
</dbReference>